<dbReference type="PROSITE" id="PS50026">
    <property type="entry name" value="EGF_3"/>
    <property type="match status" value="1"/>
</dbReference>
<keyword evidence="10 18" id="KW-1133">Transmembrane helix</keyword>
<dbReference type="InterPro" id="IPR018097">
    <property type="entry name" value="EGF_Ca-bd_CS"/>
</dbReference>
<evidence type="ECO:0000256" key="6">
    <source>
        <dbReference type="ARBA" id="ARBA00022729"/>
    </source>
</evidence>
<evidence type="ECO:0000256" key="18">
    <source>
        <dbReference type="SAM" id="Phobius"/>
    </source>
</evidence>
<evidence type="ECO:0000256" key="7">
    <source>
        <dbReference type="ARBA" id="ARBA00022741"/>
    </source>
</evidence>
<evidence type="ECO:0000256" key="14">
    <source>
        <dbReference type="ARBA" id="ARBA00047558"/>
    </source>
</evidence>
<feature type="binding site" evidence="17">
    <location>
        <position position="412"/>
    </location>
    <ligand>
        <name>ATP</name>
        <dbReference type="ChEBI" id="CHEBI:30616"/>
    </ligand>
</feature>
<keyword evidence="11 18" id="KW-0472">Membrane</keyword>
<comment type="catalytic activity">
    <reaction evidence="14">
        <text>L-seryl-[protein] + ATP = O-phospho-L-seryl-[protein] + ADP + H(+)</text>
        <dbReference type="Rhea" id="RHEA:17989"/>
        <dbReference type="Rhea" id="RHEA-COMP:9863"/>
        <dbReference type="Rhea" id="RHEA-COMP:11604"/>
        <dbReference type="ChEBI" id="CHEBI:15378"/>
        <dbReference type="ChEBI" id="CHEBI:29999"/>
        <dbReference type="ChEBI" id="CHEBI:30616"/>
        <dbReference type="ChEBI" id="CHEBI:83421"/>
        <dbReference type="ChEBI" id="CHEBI:456216"/>
    </reaction>
</comment>
<dbReference type="InterPro" id="IPR011009">
    <property type="entry name" value="Kinase-like_dom_sf"/>
</dbReference>
<dbReference type="SUPFAM" id="SSF56112">
    <property type="entry name" value="Protein kinase-like (PK-like)"/>
    <property type="match status" value="1"/>
</dbReference>
<dbReference type="KEGG" id="qsa:O6P43_011516"/>
<dbReference type="InterPro" id="IPR017441">
    <property type="entry name" value="Protein_kinase_ATP_BS"/>
</dbReference>
<evidence type="ECO:0000256" key="4">
    <source>
        <dbReference type="ARBA" id="ARBA00022679"/>
    </source>
</evidence>
<dbReference type="InterPro" id="IPR000152">
    <property type="entry name" value="EGF-type_Asp/Asn_hydroxyl_site"/>
</dbReference>
<dbReference type="GO" id="GO:0004674">
    <property type="term" value="F:protein serine/threonine kinase activity"/>
    <property type="evidence" value="ECO:0007669"/>
    <property type="project" value="UniProtKB-KW"/>
</dbReference>
<dbReference type="SUPFAM" id="SSF57196">
    <property type="entry name" value="EGF/Laminin"/>
    <property type="match status" value="1"/>
</dbReference>
<evidence type="ECO:0000256" key="10">
    <source>
        <dbReference type="ARBA" id="ARBA00022989"/>
    </source>
</evidence>
<dbReference type="FunFam" id="3.30.200.20:FF:000043">
    <property type="entry name" value="Wall-associated receptor kinase 2"/>
    <property type="match status" value="1"/>
</dbReference>
<dbReference type="PROSITE" id="PS00010">
    <property type="entry name" value="ASX_HYDROXYL"/>
    <property type="match status" value="1"/>
</dbReference>
<evidence type="ECO:0000256" key="9">
    <source>
        <dbReference type="ARBA" id="ARBA00022840"/>
    </source>
</evidence>
<dbReference type="CDD" id="cd14066">
    <property type="entry name" value="STKc_IRAK"/>
    <property type="match status" value="1"/>
</dbReference>
<keyword evidence="9 17" id="KW-0067">ATP-binding</keyword>
<dbReference type="GO" id="GO:0005509">
    <property type="term" value="F:calcium ion binding"/>
    <property type="evidence" value="ECO:0007669"/>
    <property type="project" value="InterPro"/>
</dbReference>
<comment type="caution">
    <text evidence="16">Lacks conserved residue(s) required for the propagation of feature annotation.</text>
</comment>
<evidence type="ECO:0000256" key="16">
    <source>
        <dbReference type="PROSITE-ProRule" id="PRU00076"/>
    </source>
</evidence>
<feature type="disulfide bond" evidence="16">
    <location>
        <begin position="249"/>
        <end position="259"/>
    </location>
</feature>
<evidence type="ECO:0000313" key="22">
    <source>
        <dbReference type="EMBL" id="KAJ7967224.1"/>
    </source>
</evidence>
<protein>
    <submittedName>
        <fullName evidence="22">Wall-associated receptor kinase</fullName>
    </submittedName>
</protein>
<feature type="transmembrane region" description="Helical" evidence="18">
    <location>
        <begin position="297"/>
        <end position="321"/>
    </location>
</feature>
<dbReference type="EMBL" id="JARAOO010000005">
    <property type="protein sequence ID" value="KAJ7967224.1"/>
    <property type="molecule type" value="Genomic_DNA"/>
</dbReference>
<sequence>MGNHKTTIMLISLQQLVMLIVLLGTEGVCSQSKEGCPDSCGSVSIPYPFGTSNDCALDDSFLVTCNQSSSSPATPFLPGSTTNILNISLVGELRVATSVAHDCYSTNGSYSNYQSQILSRFPISNTRNMFTGVGCDTIAVIRNNESLHRSGQGKNFITGYGFVVEEEAYKFSIADLVYLRETTLPLVLDWAVGNQSCQVAKNDLASFACKANHSECNDSKNGGGYRCNCSFGFQGNPYLLDGCEDIDECKVSNPCTLICQNFLGGFNCSCPEGYEGDGTRNGTGCHRKVSDNKQSKVPYIIASIVSTCLLVLGMTSLYTYLSYKKRKIIKLRERYFQQNGGAFLKQMIPRNKEPNGEYQSRQEEDLKPKIFTDKELKRATKNYHQSRILGMGGFGTVYRGVLPDNTVVAIKKSNNYNSKLVKQFINEVIVISQIDHDNVVKLLGCCLETEIPILVYEYVNNRTLSYHIRDRSQESPPLSWELRLKIAVESGRALAYMHTTATSTPIVHRDVKTDNILLDENYTAKVSDFGSSALFPLGQSHLINTYLHGTYGYMDPQYMSSGILTEKSDVYSFGVVLAELLTSKKASWIEHDGRVMPLAKHFVSSMDTSGNLFQIIDRQIVNEENFEQLQQVANLVKSCLRSEIDERPTMTEVVNELERLSMGELLPSERIGGLLSSERIGGLLLSESSSSLPVIAYATNHTNFISPTGRSYSI</sequence>
<dbReference type="InterPro" id="IPR008271">
    <property type="entry name" value="Ser/Thr_kinase_AS"/>
</dbReference>
<dbReference type="GO" id="GO:0005524">
    <property type="term" value="F:ATP binding"/>
    <property type="evidence" value="ECO:0007669"/>
    <property type="project" value="UniProtKB-UniRule"/>
</dbReference>
<evidence type="ECO:0000256" key="12">
    <source>
        <dbReference type="ARBA" id="ARBA00023157"/>
    </source>
</evidence>
<keyword evidence="13" id="KW-0325">Glycoprotein</keyword>
<keyword evidence="8 22" id="KW-0418">Kinase</keyword>
<evidence type="ECO:0000256" key="13">
    <source>
        <dbReference type="ARBA" id="ARBA00023180"/>
    </source>
</evidence>
<evidence type="ECO:0000256" key="1">
    <source>
        <dbReference type="ARBA" id="ARBA00004479"/>
    </source>
</evidence>
<dbReference type="SMART" id="SM00220">
    <property type="entry name" value="S_TKc"/>
    <property type="match status" value="1"/>
</dbReference>
<dbReference type="Pfam" id="PF13947">
    <property type="entry name" value="GUB_WAK_bind"/>
    <property type="match status" value="1"/>
</dbReference>
<dbReference type="Pfam" id="PF00069">
    <property type="entry name" value="Pkinase"/>
    <property type="match status" value="1"/>
</dbReference>
<dbReference type="InterPro" id="IPR001881">
    <property type="entry name" value="EGF-like_Ca-bd_dom"/>
</dbReference>
<name>A0AAD7LZM6_QUISA</name>
<keyword evidence="2" id="KW-0723">Serine/threonine-protein kinase</keyword>
<evidence type="ECO:0000256" key="8">
    <source>
        <dbReference type="ARBA" id="ARBA00022777"/>
    </source>
</evidence>
<evidence type="ECO:0000256" key="17">
    <source>
        <dbReference type="PROSITE-ProRule" id="PRU10141"/>
    </source>
</evidence>
<accession>A0AAD7LZM6</accession>
<keyword evidence="3 16" id="KW-0245">EGF-like domain</keyword>
<dbReference type="Pfam" id="PF07645">
    <property type="entry name" value="EGF_CA"/>
    <property type="match status" value="1"/>
</dbReference>
<feature type="domain" description="Protein kinase" evidence="20">
    <location>
        <begin position="383"/>
        <end position="660"/>
    </location>
</feature>
<feature type="signal peptide" evidence="19">
    <location>
        <begin position="1"/>
        <end position="30"/>
    </location>
</feature>
<dbReference type="PROSITE" id="PS00108">
    <property type="entry name" value="PROTEIN_KINASE_ST"/>
    <property type="match status" value="1"/>
</dbReference>
<dbReference type="InterPro" id="IPR049883">
    <property type="entry name" value="NOTCH1_EGF-like"/>
</dbReference>
<dbReference type="Proteomes" id="UP001163823">
    <property type="component" value="Chromosome 5"/>
</dbReference>
<dbReference type="GO" id="GO:0030247">
    <property type="term" value="F:polysaccharide binding"/>
    <property type="evidence" value="ECO:0007669"/>
    <property type="project" value="InterPro"/>
</dbReference>
<dbReference type="SMART" id="SM00181">
    <property type="entry name" value="EGF"/>
    <property type="match status" value="2"/>
</dbReference>
<dbReference type="GO" id="GO:0005886">
    <property type="term" value="C:plasma membrane"/>
    <property type="evidence" value="ECO:0007669"/>
    <property type="project" value="TreeGrafter"/>
</dbReference>
<dbReference type="PROSITE" id="PS00107">
    <property type="entry name" value="PROTEIN_KINASE_ATP"/>
    <property type="match status" value="1"/>
</dbReference>
<dbReference type="Gene3D" id="1.10.510.10">
    <property type="entry name" value="Transferase(Phosphotransferase) domain 1"/>
    <property type="match status" value="1"/>
</dbReference>
<reference evidence="22" key="1">
    <citation type="journal article" date="2023" name="Science">
        <title>Elucidation of the pathway for biosynthesis of saponin adjuvants from the soapbark tree.</title>
        <authorList>
            <person name="Reed J."/>
            <person name="Orme A."/>
            <person name="El-Demerdash A."/>
            <person name="Owen C."/>
            <person name="Martin L.B.B."/>
            <person name="Misra R.C."/>
            <person name="Kikuchi S."/>
            <person name="Rejzek M."/>
            <person name="Martin A.C."/>
            <person name="Harkess A."/>
            <person name="Leebens-Mack J."/>
            <person name="Louveau T."/>
            <person name="Stephenson M.J."/>
            <person name="Osbourn A."/>
        </authorList>
    </citation>
    <scope>NUCLEOTIDE SEQUENCE</scope>
    <source>
        <strain evidence="22">S10</strain>
    </source>
</reference>
<comment type="catalytic activity">
    <reaction evidence="15">
        <text>L-threonyl-[protein] + ATP = O-phospho-L-threonyl-[protein] + ADP + H(+)</text>
        <dbReference type="Rhea" id="RHEA:46608"/>
        <dbReference type="Rhea" id="RHEA-COMP:11060"/>
        <dbReference type="Rhea" id="RHEA-COMP:11605"/>
        <dbReference type="ChEBI" id="CHEBI:15378"/>
        <dbReference type="ChEBI" id="CHEBI:30013"/>
        <dbReference type="ChEBI" id="CHEBI:30616"/>
        <dbReference type="ChEBI" id="CHEBI:61977"/>
        <dbReference type="ChEBI" id="CHEBI:456216"/>
    </reaction>
</comment>
<dbReference type="Gene3D" id="2.10.25.10">
    <property type="entry name" value="Laminin"/>
    <property type="match status" value="2"/>
</dbReference>
<comment type="caution">
    <text evidence="22">The sequence shown here is derived from an EMBL/GenBank/DDBJ whole genome shotgun (WGS) entry which is preliminary data.</text>
</comment>
<dbReference type="AlphaFoldDB" id="A0AAD7LZM6"/>
<dbReference type="InterPro" id="IPR025287">
    <property type="entry name" value="WAK_GUB"/>
</dbReference>
<dbReference type="InterPro" id="IPR000719">
    <property type="entry name" value="Prot_kinase_dom"/>
</dbReference>
<dbReference type="InterPro" id="IPR045274">
    <property type="entry name" value="WAK-like"/>
</dbReference>
<comment type="subcellular location">
    <subcellularLocation>
        <location evidence="1">Membrane</location>
        <topology evidence="1">Single-pass type I membrane protein</topology>
    </subcellularLocation>
</comment>
<dbReference type="SMART" id="SM00179">
    <property type="entry name" value="EGF_CA"/>
    <property type="match status" value="1"/>
</dbReference>
<feature type="domain" description="EGF-like" evidence="21">
    <location>
        <begin position="245"/>
        <end position="280"/>
    </location>
</feature>
<evidence type="ECO:0000256" key="11">
    <source>
        <dbReference type="ARBA" id="ARBA00023136"/>
    </source>
</evidence>
<keyword evidence="6 19" id="KW-0732">Signal</keyword>
<evidence type="ECO:0000256" key="2">
    <source>
        <dbReference type="ARBA" id="ARBA00022527"/>
    </source>
</evidence>
<evidence type="ECO:0000256" key="15">
    <source>
        <dbReference type="ARBA" id="ARBA00047951"/>
    </source>
</evidence>
<keyword evidence="12 16" id="KW-1015">Disulfide bond</keyword>
<keyword evidence="7 17" id="KW-0547">Nucleotide-binding</keyword>
<dbReference type="FunFam" id="1.10.510.10:FF:000084">
    <property type="entry name" value="Wall-associated receptor kinase 2"/>
    <property type="match status" value="1"/>
</dbReference>
<evidence type="ECO:0000259" key="21">
    <source>
        <dbReference type="PROSITE" id="PS50026"/>
    </source>
</evidence>
<dbReference type="Gene3D" id="3.30.200.20">
    <property type="entry name" value="Phosphorylase Kinase, domain 1"/>
    <property type="match status" value="1"/>
</dbReference>
<dbReference type="GO" id="GO:0007166">
    <property type="term" value="P:cell surface receptor signaling pathway"/>
    <property type="evidence" value="ECO:0007669"/>
    <property type="project" value="InterPro"/>
</dbReference>
<evidence type="ECO:0000256" key="3">
    <source>
        <dbReference type="ARBA" id="ARBA00022536"/>
    </source>
</evidence>
<dbReference type="PANTHER" id="PTHR27005">
    <property type="entry name" value="WALL-ASSOCIATED RECEPTOR KINASE-LIKE 21"/>
    <property type="match status" value="1"/>
</dbReference>
<keyword evidence="23" id="KW-1185">Reference proteome</keyword>
<dbReference type="CDD" id="cd00054">
    <property type="entry name" value="EGF_CA"/>
    <property type="match status" value="1"/>
</dbReference>
<dbReference type="PROSITE" id="PS50011">
    <property type="entry name" value="PROTEIN_KINASE_DOM"/>
    <property type="match status" value="1"/>
</dbReference>
<evidence type="ECO:0000313" key="23">
    <source>
        <dbReference type="Proteomes" id="UP001163823"/>
    </source>
</evidence>
<keyword evidence="4" id="KW-0808">Transferase</keyword>
<keyword evidence="5 18" id="KW-0812">Transmembrane</keyword>
<proteinExistence type="predicted"/>
<evidence type="ECO:0000256" key="5">
    <source>
        <dbReference type="ARBA" id="ARBA00022692"/>
    </source>
</evidence>
<dbReference type="InterPro" id="IPR000742">
    <property type="entry name" value="EGF"/>
</dbReference>
<dbReference type="PANTHER" id="PTHR27005:SF315">
    <property type="entry name" value="PROTEIN KINASE DOMAIN-CONTAINING PROTEIN"/>
    <property type="match status" value="1"/>
</dbReference>
<evidence type="ECO:0000259" key="20">
    <source>
        <dbReference type="PROSITE" id="PS50011"/>
    </source>
</evidence>
<organism evidence="22 23">
    <name type="scientific">Quillaja saponaria</name>
    <name type="common">Soap bark tree</name>
    <dbReference type="NCBI Taxonomy" id="32244"/>
    <lineage>
        <taxon>Eukaryota</taxon>
        <taxon>Viridiplantae</taxon>
        <taxon>Streptophyta</taxon>
        <taxon>Embryophyta</taxon>
        <taxon>Tracheophyta</taxon>
        <taxon>Spermatophyta</taxon>
        <taxon>Magnoliopsida</taxon>
        <taxon>eudicotyledons</taxon>
        <taxon>Gunneridae</taxon>
        <taxon>Pentapetalae</taxon>
        <taxon>rosids</taxon>
        <taxon>fabids</taxon>
        <taxon>Fabales</taxon>
        <taxon>Quillajaceae</taxon>
        <taxon>Quillaja</taxon>
    </lineage>
</organism>
<evidence type="ECO:0000256" key="19">
    <source>
        <dbReference type="SAM" id="SignalP"/>
    </source>
</evidence>
<feature type="chain" id="PRO_5041995125" evidence="19">
    <location>
        <begin position="31"/>
        <end position="714"/>
    </location>
</feature>
<keyword evidence="22" id="KW-0675">Receptor</keyword>
<dbReference type="PROSITE" id="PS01187">
    <property type="entry name" value="EGF_CA"/>
    <property type="match status" value="1"/>
</dbReference>
<gene>
    <name evidence="22" type="ORF">O6P43_011516</name>
</gene>